<organism evidence="1">
    <name type="scientific">Arundo donax</name>
    <name type="common">Giant reed</name>
    <name type="synonym">Donax arundinaceus</name>
    <dbReference type="NCBI Taxonomy" id="35708"/>
    <lineage>
        <taxon>Eukaryota</taxon>
        <taxon>Viridiplantae</taxon>
        <taxon>Streptophyta</taxon>
        <taxon>Embryophyta</taxon>
        <taxon>Tracheophyta</taxon>
        <taxon>Spermatophyta</taxon>
        <taxon>Magnoliopsida</taxon>
        <taxon>Liliopsida</taxon>
        <taxon>Poales</taxon>
        <taxon>Poaceae</taxon>
        <taxon>PACMAD clade</taxon>
        <taxon>Arundinoideae</taxon>
        <taxon>Arundineae</taxon>
        <taxon>Arundo</taxon>
    </lineage>
</organism>
<protein>
    <submittedName>
        <fullName evidence="1">Uncharacterized protein</fullName>
    </submittedName>
</protein>
<accession>A0A0A8ZX02</accession>
<reference evidence="1" key="1">
    <citation type="submission" date="2014-09" db="EMBL/GenBank/DDBJ databases">
        <authorList>
            <person name="Magalhaes I.L.F."/>
            <person name="Oliveira U."/>
            <person name="Santos F.R."/>
            <person name="Vidigal T.H.D.A."/>
            <person name="Brescovit A.D."/>
            <person name="Santos A.J."/>
        </authorList>
    </citation>
    <scope>NUCLEOTIDE SEQUENCE</scope>
    <source>
        <tissue evidence="1">Shoot tissue taken approximately 20 cm above the soil surface</tissue>
    </source>
</reference>
<dbReference type="AlphaFoldDB" id="A0A0A8ZX02"/>
<name>A0A0A8ZX02_ARUDO</name>
<evidence type="ECO:0000313" key="1">
    <source>
        <dbReference type="EMBL" id="JAD42253.1"/>
    </source>
</evidence>
<reference evidence="1" key="2">
    <citation type="journal article" date="2015" name="Data Brief">
        <title>Shoot transcriptome of the giant reed, Arundo donax.</title>
        <authorList>
            <person name="Barrero R.A."/>
            <person name="Guerrero F.D."/>
            <person name="Moolhuijzen P."/>
            <person name="Goolsby J.A."/>
            <person name="Tidwell J."/>
            <person name="Bellgard S.E."/>
            <person name="Bellgard M.I."/>
        </authorList>
    </citation>
    <scope>NUCLEOTIDE SEQUENCE</scope>
    <source>
        <tissue evidence="1">Shoot tissue taken approximately 20 cm above the soil surface</tissue>
    </source>
</reference>
<proteinExistence type="predicted"/>
<sequence length="16" mass="1964">MYVRMHMSVQMVVQKP</sequence>
<dbReference type="EMBL" id="GBRH01255642">
    <property type="protein sequence ID" value="JAD42253.1"/>
    <property type="molecule type" value="Transcribed_RNA"/>
</dbReference>